<dbReference type="SUPFAM" id="SSF53098">
    <property type="entry name" value="Ribonuclease H-like"/>
    <property type="match status" value="1"/>
</dbReference>
<dbReference type="Gene3D" id="3.30.420.10">
    <property type="entry name" value="Ribonuclease H-like superfamily/Ribonuclease H"/>
    <property type="match status" value="1"/>
</dbReference>
<gene>
    <name evidence="5" type="ORF">FEM48_ZijujUnG0062300</name>
</gene>
<dbReference type="InterPro" id="IPR036426">
    <property type="entry name" value="Bulb-type_lectin_dom_sf"/>
</dbReference>
<evidence type="ECO:0000259" key="4">
    <source>
        <dbReference type="Pfam" id="PF07727"/>
    </source>
</evidence>
<dbReference type="PANTHER" id="PTHR11439:SF487">
    <property type="entry name" value="RNA-DIRECTED DNA POLYMERASE"/>
    <property type="match status" value="1"/>
</dbReference>
<accession>A0A978U8Y5</accession>
<dbReference type="AlphaFoldDB" id="A0A978U8Y5"/>
<keyword evidence="2" id="KW-1015">Disulfide bond</keyword>
<dbReference type="SUPFAM" id="SSF56672">
    <property type="entry name" value="DNA/RNA polymerases"/>
    <property type="match status" value="1"/>
</dbReference>
<dbReference type="PANTHER" id="PTHR11439">
    <property type="entry name" value="GAG-POL-RELATED RETROTRANSPOSON"/>
    <property type="match status" value="1"/>
</dbReference>
<reference evidence="5" key="1">
    <citation type="journal article" date="2021" name="Front. Plant Sci.">
        <title>Chromosome-Scale Genome Assembly for Chinese Sour Jujube and Insights Into Its Genome Evolution and Domestication Signature.</title>
        <authorList>
            <person name="Shen L.-Y."/>
            <person name="Luo H."/>
            <person name="Wang X.-L."/>
            <person name="Wang X.-M."/>
            <person name="Qiu X.-J."/>
            <person name="Liu H."/>
            <person name="Zhou S.-S."/>
            <person name="Jia K.-H."/>
            <person name="Nie S."/>
            <person name="Bao Y.-T."/>
            <person name="Zhang R.-G."/>
            <person name="Yun Q.-Z."/>
            <person name="Chai Y.-H."/>
            <person name="Lu J.-Y."/>
            <person name="Li Y."/>
            <person name="Zhao S.-W."/>
            <person name="Mao J.-F."/>
            <person name="Jia S.-G."/>
            <person name="Mao Y.-M."/>
        </authorList>
    </citation>
    <scope>NUCLEOTIDE SEQUENCE</scope>
    <source>
        <strain evidence="5">AT0</strain>
        <tissue evidence="5">Leaf</tissue>
    </source>
</reference>
<dbReference type="InterPro" id="IPR043502">
    <property type="entry name" value="DNA/RNA_pol_sf"/>
</dbReference>
<keyword evidence="1" id="KW-0732">Signal</keyword>
<dbReference type="EMBL" id="JAEACU010000252">
    <property type="protein sequence ID" value="KAH7510943.1"/>
    <property type="molecule type" value="Genomic_DNA"/>
</dbReference>
<protein>
    <recommendedName>
        <fullName evidence="4">Reverse transcriptase Ty1/copia-type domain-containing protein</fullName>
    </recommendedName>
</protein>
<dbReference type="InterPro" id="IPR012337">
    <property type="entry name" value="RNaseH-like_sf"/>
</dbReference>
<evidence type="ECO:0000313" key="6">
    <source>
        <dbReference type="Proteomes" id="UP000813462"/>
    </source>
</evidence>
<dbReference type="InterPro" id="IPR013103">
    <property type="entry name" value="RVT_2"/>
</dbReference>
<dbReference type="Pfam" id="PF07727">
    <property type="entry name" value="RVT_2"/>
    <property type="match status" value="1"/>
</dbReference>
<evidence type="ECO:0000256" key="2">
    <source>
        <dbReference type="ARBA" id="ARBA00023157"/>
    </source>
</evidence>
<dbReference type="InterPro" id="IPR036397">
    <property type="entry name" value="RNaseH_sf"/>
</dbReference>
<dbReference type="SUPFAM" id="SSF51110">
    <property type="entry name" value="alpha-D-mannose-specific plant lectins"/>
    <property type="match status" value="1"/>
</dbReference>
<feature type="domain" description="Reverse transcriptase Ty1/copia-type" evidence="4">
    <location>
        <begin position="234"/>
        <end position="336"/>
    </location>
</feature>
<organism evidence="5 6">
    <name type="scientific">Ziziphus jujuba var. spinosa</name>
    <dbReference type="NCBI Taxonomy" id="714518"/>
    <lineage>
        <taxon>Eukaryota</taxon>
        <taxon>Viridiplantae</taxon>
        <taxon>Streptophyta</taxon>
        <taxon>Embryophyta</taxon>
        <taxon>Tracheophyta</taxon>
        <taxon>Spermatophyta</taxon>
        <taxon>Magnoliopsida</taxon>
        <taxon>eudicotyledons</taxon>
        <taxon>Gunneridae</taxon>
        <taxon>Pentapetalae</taxon>
        <taxon>rosids</taxon>
        <taxon>fabids</taxon>
        <taxon>Rosales</taxon>
        <taxon>Rhamnaceae</taxon>
        <taxon>Paliureae</taxon>
        <taxon>Ziziphus</taxon>
    </lineage>
</organism>
<name>A0A978U8Y5_ZIZJJ</name>
<feature type="region of interest" description="Disordered" evidence="3">
    <location>
        <begin position="120"/>
        <end position="181"/>
    </location>
</feature>
<dbReference type="Proteomes" id="UP000813462">
    <property type="component" value="Unassembled WGS sequence"/>
</dbReference>
<evidence type="ECO:0000256" key="3">
    <source>
        <dbReference type="SAM" id="MobiDB-lite"/>
    </source>
</evidence>
<dbReference type="GO" id="GO:0003676">
    <property type="term" value="F:nucleic acid binding"/>
    <property type="evidence" value="ECO:0007669"/>
    <property type="project" value="InterPro"/>
</dbReference>
<evidence type="ECO:0000313" key="5">
    <source>
        <dbReference type="EMBL" id="KAH7510943.1"/>
    </source>
</evidence>
<proteinExistence type="predicted"/>
<feature type="compositionally biased region" description="Polar residues" evidence="3">
    <location>
        <begin position="134"/>
        <end position="148"/>
    </location>
</feature>
<evidence type="ECO:0000256" key="1">
    <source>
        <dbReference type="ARBA" id="ARBA00022729"/>
    </source>
</evidence>
<comment type="caution">
    <text evidence="5">The sequence shown here is derived from an EMBL/GenBank/DDBJ whole genome shotgun (WGS) entry which is preliminary data.</text>
</comment>
<sequence length="579" mass="63924">MGHPSEKVVKLLPPVSNLKGSLNKACEICFRAKHPRDKFPLSDNKATRIFEKIHCDLWGSYKHVSSCGARYFLTIVDDFSSAVWIYLLVDKTEVFQMFMSFIAMVDRQFSQTVKIVQSDNDLDPGLREGGQAHTEASSAPQIEASSAPLSPGPEVVPTVGPDSPGLDNTSNGQSAPMGKGMRDKFPSVLLRDFVTHTVVAESPSPATSSPQHPSAIISSNDPKSIKEAMKDVGYGFLQSYSDYSLFTYTKGNIQINVLVYVDDLIISANDSATLKTFKAYLSDCFKMKDLGALKYFLGIEVARSSAGLFLCQRKYTLDIVSKARLLGAKPWGFPIEQNHRLGLANGELLSNPESYRRLVGRLIYLAVTPPDLAYSVHILSQFMQEPRIEHWEAALRVIRYLKGTPSQGILLRADSDLSLHGVQLVTRGAKVNLTADRGLLLTDPLGQELWNTDPIPGVVVSGVMSDVGNFSLQGRNSNDYLWQTFENPSNAMLPTQVMDRGGVLYSLQSETNYFKGSPGIQFVFNQLGAIYVLRENGERKVLNNESQGKEGDNYLRLTLDYDGILTLYSQPKAGNSKSH</sequence>